<dbReference type="EMBL" id="VVZA01000028">
    <property type="protein sequence ID" value="KAA5401850.1"/>
    <property type="molecule type" value="Genomic_DNA"/>
</dbReference>
<dbReference type="Pfam" id="PF00239">
    <property type="entry name" value="Resolvase"/>
    <property type="match status" value="1"/>
</dbReference>
<name>A0A4Q5HKZ6_9BACT</name>
<dbReference type="Proteomes" id="UP000441162">
    <property type="component" value="Unassembled WGS sequence"/>
</dbReference>
<dbReference type="SMART" id="SM00857">
    <property type="entry name" value="Resolvase"/>
    <property type="match status" value="1"/>
</dbReference>
<evidence type="ECO:0000313" key="2">
    <source>
        <dbReference type="EMBL" id="KAA5393090.1"/>
    </source>
</evidence>
<evidence type="ECO:0000313" key="4">
    <source>
        <dbReference type="Proteomes" id="UP000441162"/>
    </source>
</evidence>
<dbReference type="InterPro" id="IPR006119">
    <property type="entry name" value="Resolv_N"/>
</dbReference>
<comment type="caution">
    <text evidence="3">The sequence shown here is derived from an EMBL/GenBank/DDBJ whole genome shotgun (WGS) entry which is preliminary data.</text>
</comment>
<dbReference type="GO" id="GO:0000150">
    <property type="term" value="F:DNA strand exchange activity"/>
    <property type="evidence" value="ECO:0007669"/>
    <property type="project" value="InterPro"/>
</dbReference>
<dbReference type="InterPro" id="IPR036162">
    <property type="entry name" value="Resolvase-like_N_sf"/>
</dbReference>
<dbReference type="EMBL" id="VVYY01000027">
    <property type="protein sequence ID" value="KAA5393090.1"/>
    <property type="molecule type" value="Genomic_DNA"/>
</dbReference>
<accession>A0A4Q5HKZ6</accession>
<dbReference type="Gene3D" id="1.10.10.60">
    <property type="entry name" value="Homeodomain-like"/>
    <property type="match status" value="1"/>
</dbReference>
<dbReference type="AlphaFoldDB" id="A0A4Q5HKZ6"/>
<evidence type="ECO:0000259" key="1">
    <source>
        <dbReference type="SMART" id="SM00857"/>
    </source>
</evidence>
<evidence type="ECO:0000313" key="3">
    <source>
        <dbReference type="EMBL" id="KAA5401850.1"/>
    </source>
</evidence>
<dbReference type="Gene3D" id="3.40.50.1390">
    <property type="entry name" value="Resolvase, N-terminal catalytic domain"/>
    <property type="match status" value="1"/>
</dbReference>
<dbReference type="GO" id="GO:0003677">
    <property type="term" value="F:DNA binding"/>
    <property type="evidence" value="ECO:0007669"/>
    <property type="project" value="InterPro"/>
</dbReference>
<dbReference type="SUPFAM" id="SSF53041">
    <property type="entry name" value="Resolvase-like"/>
    <property type="match status" value="1"/>
</dbReference>
<gene>
    <name evidence="3" type="ORF">F2Y51_20600</name>
    <name evidence="2" type="ORF">F2Y58_20875</name>
</gene>
<sequence>MAKVGYIFKANHYDSYEADKEWMLKFGCVQVIEEETDHELMRPQWKQLMNALDRGDELVVSKFSNAVRGVRELAVCIEMCRIKVVRLISIHDRIDSRNELFKETTAAEVLEMIGALPEEIAALRKSSSHIMLLQKNIKSPAKTVKTLSRTERERTIVDMYNAGYSMDDIANVSGFSSRSSIFRILNKYNVDLNRGRTKGPRRKRGQKMQGE</sequence>
<dbReference type="RefSeq" id="WP_130054494.1">
    <property type="nucleotide sequence ID" value="NZ_RCXK01000028.1"/>
</dbReference>
<evidence type="ECO:0000313" key="5">
    <source>
        <dbReference type="Proteomes" id="UP000481616"/>
    </source>
</evidence>
<organism evidence="3 4">
    <name type="scientific">Phocaeicola dorei</name>
    <dbReference type="NCBI Taxonomy" id="357276"/>
    <lineage>
        <taxon>Bacteria</taxon>
        <taxon>Pseudomonadati</taxon>
        <taxon>Bacteroidota</taxon>
        <taxon>Bacteroidia</taxon>
        <taxon>Bacteroidales</taxon>
        <taxon>Bacteroidaceae</taxon>
        <taxon>Phocaeicola</taxon>
    </lineage>
</organism>
<dbReference type="Proteomes" id="UP000481616">
    <property type="component" value="Unassembled WGS sequence"/>
</dbReference>
<protein>
    <submittedName>
        <fullName evidence="3">Recombinase family protein</fullName>
    </submittedName>
</protein>
<feature type="domain" description="Resolvase/invertase-type recombinase catalytic" evidence="1">
    <location>
        <begin position="3"/>
        <end position="129"/>
    </location>
</feature>
<proteinExistence type="predicted"/>
<reference evidence="4 5" key="1">
    <citation type="journal article" date="2019" name="Nat. Med.">
        <title>A library of human gut bacterial isolates paired with longitudinal multiomics data enables mechanistic microbiome research.</title>
        <authorList>
            <person name="Poyet M."/>
            <person name="Groussin M."/>
            <person name="Gibbons S.M."/>
            <person name="Avila-Pacheco J."/>
            <person name="Jiang X."/>
            <person name="Kearney S.M."/>
            <person name="Perrotta A.R."/>
            <person name="Berdy B."/>
            <person name="Zhao S."/>
            <person name="Lieberman T.D."/>
            <person name="Swanson P.K."/>
            <person name="Smith M."/>
            <person name="Roesemann S."/>
            <person name="Alexander J.E."/>
            <person name="Rich S.A."/>
            <person name="Livny J."/>
            <person name="Vlamakis H."/>
            <person name="Clish C."/>
            <person name="Bullock K."/>
            <person name="Deik A."/>
            <person name="Scott J."/>
            <person name="Pierce K.A."/>
            <person name="Xavier R.J."/>
            <person name="Alm E.J."/>
        </authorList>
    </citation>
    <scope>NUCLEOTIDE SEQUENCE [LARGE SCALE GENOMIC DNA]</scope>
    <source>
        <strain evidence="2 5">BIOML-A1</strain>
        <strain evidence="3 4">BIOML-A4</strain>
    </source>
</reference>